<gene>
    <name evidence="2" type="ORF">HNQ39_000890</name>
</gene>
<protein>
    <submittedName>
        <fullName evidence="2">Tetratricopeptide (TPR) repeat protein</fullName>
    </submittedName>
</protein>
<keyword evidence="1" id="KW-0802">TPR repeat</keyword>
<keyword evidence="3" id="KW-1185">Reference proteome</keyword>
<name>A0A7W9W519_ARMRO</name>
<dbReference type="Gene3D" id="1.25.40.10">
    <property type="entry name" value="Tetratricopeptide repeat domain"/>
    <property type="match status" value="1"/>
</dbReference>
<dbReference type="RefSeq" id="WP_184192746.1">
    <property type="nucleotide sequence ID" value="NZ_JACHGW010000001.1"/>
</dbReference>
<dbReference type="InterPro" id="IPR011990">
    <property type="entry name" value="TPR-like_helical_dom_sf"/>
</dbReference>
<proteinExistence type="predicted"/>
<reference evidence="2 3" key="1">
    <citation type="submission" date="2020-08" db="EMBL/GenBank/DDBJ databases">
        <title>Genomic Encyclopedia of Type Strains, Phase IV (KMG-IV): sequencing the most valuable type-strain genomes for metagenomic binning, comparative biology and taxonomic classification.</title>
        <authorList>
            <person name="Goeker M."/>
        </authorList>
    </citation>
    <scope>NUCLEOTIDE SEQUENCE [LARGE SCALE GENOMIC DNA]</scope>
    <source>
        <strain evidence="2 3">DSM 23562</strain>
    </source>
</reference>
<dbReference type="SUPFAM" id="SSF48452">
    <property type="entry name" value="TPR-like"/>
    <property type="match status" value="1"/>
</dbReference>
<evidence type="ECO:0000313" key="2">
    <source>
        <dbReference type="EMBL" id="MBB6049128.1"/>
    </source>
</evidence>
<evidence type="ECO:0000313" key="3">
    <source>
        <dbReference type="Proteomes" id="UP000520814"/>
    </source>
</evidence>
<sequence length="169" mass="19718">MKTIRRIGVISLGIFLAIGSTATYQYVQEIQQSQVAWDWHWKAWKLQQKRHWVEAEQAWKMALRYEKPQRQGHIYLELAKIYQKQKQNQSAIDHYQKALSYDLGREQCADAHLQLGDLLNTQDSVATALPHWQEAARLTPVGMPLMAAGYMVHKEAEARLKTKNLPHRR</sequence>
<accession>A0A7W9W519</accession>
<dbReference type="PROSITE" id="PS50005">
    <property type="entry name" value="TPR"/>
    <property type="match status" value="1"/>
</dbReference>
<dbReference type="SMART" id="SM00028">
    <property type="entry name" value="TPR"/>
    <property type="match status" value="2"/>
</dbReference>
<feature type="repeat" description="TPR" evidence="1">
    <location>
        <begin position="72"/>
        <end position="105"/>
    </location>
</feature>
<dbReference type="Proteomes" id="UP000520814">
    <property type="component" value="Unassembled WGS sequence"/>
</dbReference>
<evidence type="ECO:0000256" key="1">
    <source>
        <dbReference type="PROSITE-ProRule" id="PRU00339"/>
    </source>
</evidence>
<comment type="caution">
    <text evidence="2">The sequence shown here is derived from an EMBL/GenBank/DDBJ whole genome shotgun (WGS) entry which is preliminary data.</text>
</comment>
<dbReference type="EMBL" id="JACHGW010000001">
    <property type="protein sequence ID" value="MBB6049128.1"/>
    <property type="molecule type" value="Genomic_DNA"/>
</dbReference>
<dbReference type="AlphaFoldDB" id="A0A7W9W519"/>
<dbReference type="InterPro" id="IPR019734">
    <property type="entry name" value="TPR_rpt"/>
</dbReference>
<organism evidence="2 3">
    <name type="scientific">Armatimonas rosea</name>
    <dbReference type="NCBI Taxonomy" id="685828"/>
    <lineage>
        <taxon>Bacteria</taxon>
        <taxon>Bacillati</taxon>
        <taxon>Armatimonadota</taxon>
        <taxon>Armatimonadia</taxon>
        <taxon>Armatimonadales</taxon>
        <taxon>Armatimonadaceae</taxon>
        <taxon>Armatimonas</taxon>
    </lineage>
</organism>